<reference evidence="4" key="1">
    <citation type="submission" date="2021-04" db="EMBL/GenBank/DDBJ databases">
        <title>Genomic features of Candidatus Phytoplasma meliae isolate ChTYXIII (1SrXIII-G).</title>
        <authorList>
            <person name="Fernandez F.D."/>
            <person name="Conci L.R."/>
        </authorList>
    </citation>
    <scope>NUCLEOTIDE SEQUENCE [LARGE SCALE GENOMIC DNA]</scope>
    <source>
        <strain evidence="4">ChTYXIII-Mo</strain>
    </source>
</reference>
<gene>
    <name evidence="4" type="ORF">CHTY_002260</name>
</gene>
<dbReference type="InterPro" id="IPR053843">
    <property type="entry name" value="DnaD_N"/>
</dbReference>
<evidence type="ECO:0000259" key="2">
    <source>
        <dbReference type="Pfam" id="PF07261"/>
    </source>
</evidence>
<evidence type="ECO:0000313" key="4">
    <source>
        <dbReference type="EMBL" id="MBP5836043.1"/>
    </source>
</evidence>
<keyword evidence="5" id="KW-1185">Reference proteome</keyword>
<dbReference type="InterPro" id="IPR036388">
    <property type="entry name" value="WH-like_DNA-bd_sf"/>
</dbReference>
<organism evidence="4 5">
    <name type="scientific">Candidatus Phytoplasma meliae</name>
    <dbReference type="NCBI Taxonomy" id="1848402"/>
    <lineage>
        <taxon>Bacteria</taxon>
        <taxon>Bacillati</taxon>
        <taxon>Mycoplasmatota</taxon>
        <taxon>Mollicutes</taxon>
        <taxon>Acholeplasmatales</taxon>
        <taxon>Acholeplasmataceae</taxon>
        <taxon>Candidatus Phytoplasma</taxon>
        <taxon>16SrXIII (Mexican periwinkle virescence group)</taxon>
    </lineage>
</organism>
<comment type="caution">
    <text evidence="4">The sequence shown here is derived from an EMBL/GenBank/DDBJ whole genome shotgun (WGS) entry which is preliminary data.</text>
</comment>
<dbReference type="RefSeq" id="WP_203552307.1">
    <property type="nucleotide sequence ID" value="NZ_JACAOD020000009.1"/>
</dbReference>
<proteinExistence type="inferred from homology"/>
<comment type="similarity">
    <text evidence="1">Belongs to the DnaB/DnaD family.</text>
</comment>
<sequence length="204" mass="24444">MFQKLYENGFLLIEKILIQEYQKLGLTYQELTILLFLLDFSKKRVFSSNNLAKKAGISKNEVEHILEKLINKDFFELSQEPKNNKIIEVFSLKPTFKKLEQLFLEEIQKEQESLKITFIQETIDLLEKNKGQVLVNYELDVIRGWYQNQEFHHQNIKTIIEEALEQKKTSVFYIDKLLHKKQFMEVEPDEQADRILEKLFKKVK</sequence>
<dbReference type="Proteomes" id="UP001195571">
    <property type="component" value="Unassembled WGS sequence"/>
</dbReference>
<protein>
    <submittedName>
        <fullName evidence="4">DnaD domain protein</fullName>
    </submittedName>
</protein>
<dbReference type="InterPro" id="IPR006343">
    <property type="entry name" value="DnaB/C_C"/>
</dbReference>
<dbReference type="Gene3D" id="1.10.10.10">
    <property type="entry name" value="Winged helix-like DNA-binding domain superfamily/Winged helix DNA-binding domain"/>
    <property type="match status" value="1"/>
</dbReference>
<dbReference type="EMBL" id="JACAOD020000009">
    <property type="protein sequence ID" value="MBP5836043.1"/>
    <property type="molecule type" value="Genomic_DNA"/>
</dbReference>
<dbReference type="SUPFAM" id="SSF46785">
    <property type="entry name" value="Winged helix' DNA-binding domain"/>
    <property type="match status" value="1"/>
</dbReference>
<name>A0ABS5CYI4_9MOLU</name>
<dbReference type="SUPFAM" id="SSF158499">
    <property type="entry name" value="DnaD domain-like"/>
    <property type="match status" value="1"/>
</dbReference>
<evidence type="ECO:0000313" key="5">
    <source>
        <dbReference type="Proteomes" id="UP001195571"/>
    </source>
</evidence>
<dbReference type="Gene3D" id="1.10.10.630">
    <property type="entry name" value="DnaD domain-like"/>
    <property type="match status" value="1"/>
</dbReference>
<accession>A0ABS5CYI4</accession>
<dbReference type="InterPro" id="IPR036390">
    <property type="entry name" value="WH_DNA-bd_sf"/>
</dbReference>
<dbReference type="Pfam" id="PF07261">
    <property type="entry name" value="DnaB_2"/>
    <property type="match status" value="1"/>
</dbReference>
<evidence type="ECO:0000256" key="1">
    <source>
        <dbReference type="ARBA" id="ARBA00093462"/>
    </source>
</evidence>
<evidence type="ECO:0000259" key="3">
    <source>
        <dbReference type="Pfam" id="PF21984"/>
    </source>
</evidence>
<feature type="domain" description="DnaD N-terminal" evidence="3">
    <location>
        <begin position="13"/>
        <end position="108"/>
    </location>
</feature>
<feature type="domain" description="DnaB/C C-terminal" evidence="2">
    <location>
        <begin position="124"/>
        <end position="178"/>
    </location>
</feature>
<dbReference type="Pfam" id="PF21984">
    <property type="entry name" value="DnaD_N"/>
    <property type="match status" value="1"/>
</dbReference>
<dbReference type="InterPro" id="IPR034829">
    <property type="entry name" value="DnaD-like_sf"/>
</dbReference>